<dbReference type="WBParaSite" id="Csp11.Scaffold630.g21350.t1">
    <property type="protein sequence ID" value="Csp11.Scaffold630.g21350.t1"/>
    <property type="gene ID" value="Csp11.Scaffold630.g21350"/>
</dbReference>
<keyword evidence="2" id="KW-1185">Reference proteome</keyword>
<protein>
    <submittedName>
        <fullName evidence="3">PID domain-containing protein</fullName>
    </submittedName>
</protein>
<feature type="compositionally biased region" description="Low complexity" evidence="1">
    <location>
        <begin position="179"/>
        <end position="191"/>
    </location>
</feature>
<sequence>MTQCVKANSQRVIFTKTGVVTTKRVVDDHSPFSVRGIKVAYHTVTWYLDEPARGPQRLTLTSGQSNIGKKFISISMMDLTRKKALELANSKSFEAAFDLADNRKSVETGCEKAKLFYNEHILYNNPFPPKQKFAVVLGESKRVAVKKEAESRPKSEDDVITARSTSSGISLLEGTMSLTSMSSHSQLSATTPSHPVNLKTPKKNRFRQHPPDSQMKRAGGGTVPPPKTPKAKSPKRFSPPTTSTDENRLINTFNTSE</sequence>
<feature type="compositionally biased region" description="Basic and acidic residues" evidence="1">
    <location>
        <begin position="144"/>
        <end position="157"/>
    </location>
</feature>
<organism evidence="2 3">
    <name type="scientific">Caenorhabditis tropicalis</name>
    <dbReference type="NCBI Taxonomy" id="1561998"/>
    <lineage>
        <taxon>Eukaryota</taxon>
        <taxon>Metazoa</taxon>
        <taxon>Ecdysozoa</taxon>
        <taxon>Nematoda</taxon>
        <taxon>Chromadorea</taxon>
        <taxon>Rhabditida</taxon>
        <taxon>Rhabditina</taxon>
        <taxon>Rhabditomorpha</taxon>
        <taxon>Rhabditoidea</taxon>
        <taxon>Rhabditidae</taxon>
        <taxon>Peloderinae</taxon>
        <taxon>Caenorhabditis</taxon>
    </lineage>
</organism>
<accession>A0A1I7V133</accession>
<feature type="compositionally biased region" description="Polar residues" evidence="1">
    <location>
        <begin position="239"/>
        <end position="257"/>
    </location>
</feature>
<proteinExistence type="predicted"/>
<dbReference type="AlphaFoldDB" id="A0A1I7V133"/>
<evidence type="ECO:0000256" key="1">
    <source>
        <dbReference type="SAM" id="MobiDB-lite"/>
    </source>
</evidence>
<dbReference type="Proteomes" id="UP000095282">
    <property type="component" value="Unplaced"/>
</dbReference>
<feature type="region of interest" description="Disordered" evidence="1">
    <location>
        <begin position="144"/>
        <end position="163"/>
    </location>
</feature>
<dbReference type="eggNOG" id="ENOG502TGY5">
    <property type="taxonomic scope" value="Eukaryota"/>
</dbReference>
<name>A0A1I7V133_9PELO</name>
<evidence type="ECO:0000313" key="2">
    <source>
        <dbReference type="Proteomes" id="UP000095282"/>
    </source>
</evidence>
<reference evidence="3" key="1">
    <citation type="submission" date="2016-11" db="UniProtKB">
        <authorList>
            <consortium name="WormBaseParasite"/>
        </authorList>
    </citation>
    <scope>IDENTIFICATION</scope>
</reference>
<evidence type="ECO:0000313" key="3">
    <source>
        <dbReference type="WBParaSite" id="Csp11.Scaffold630.g21350.t1"/>
    </source>
</evidence>
<feature type="region of interest" description="Disordered" evidence="1">
    <location>
        <begin position="179"/>
        <end position="257"/>
    </location>
</feature>